<dbReference type="SUPFAM" id="SSF46626">
    <property type="entry name" value="Cytochrome c"/>
    <property type="match status" value="1"/>
</dbReference>
<protein>
    <recommendedName>
        <fullName evidence="6">Cytochrome c domain-containing protein</fullName>
    </recommendedName>
</protein>
<keyword evidence="2 4" id="KW-0479">Metal-binding</keyword>
<dbReference type="InterPro" id="IPR009056">
    <property type="entry name" value="Cyt_c-like_dom"/>
</dbReference>
<evidence type="ECO:0000256" key="4">
    <source>
        <dbReference type="PROSITE-ProRule" id="PRU00433"/>
    </source>
</evidence>
<evidence type="ECO:0000313" key="8">
    <source>
        <dbReference type="Proteomes" id="UP000286351"/>
    </source>
</evidence>
<proteinExistence type="predicted"/>
<keyword evidence="5" id="KW-0732">Signal</keyword>
<sequence>MKRSIISAALMIVSVSCFAADNNQDLGKQVYKKWCAPCHAPGDLYPGTLALRAKYKGALPDALEQRTDLNPEMVRYFVRNGVTIMPFFRKTEISDAELNAVADFLTKQPTKQ</sequence>
<accession>A0A423JX98</accession>
<feature type="domain" description="Cytochrome c" evidence="6">
    <location>
        <begin position="22"/>
        <end position="109"/>
    </location>
</feature>
<dbReference type="Pfam" id="PF13442">
    <property type="entry name" value="Cytochrome_CBB3"/>
    <property type="match status" value="1"/>
</dbReference>
<evidence type="ECO:0000313" key="7">
    <source>
        <dbReference type="EMBL" id="RON42307.1"/>
    </source>
</evidence>
<feature type="signal peptide" evidence="5">
    <location>
        <begin position="1"/>
        <end position="19"/>
    </location>
</feature>
<dbReference type="GO" id="GO:0009055">
    <property type="term" value="F:electron transfer activity"/>
    <property type="evidence" value="ECO:0007669"/>
    <property type="project" value="InterPro"/>
</dbReference>
<dbReference type="Proteomes" id="UP000286351">
    <property type="component" value="Unassembled WGS sequence"/>
</dbReference>
<dbReference type="Gene3D" id="1.10.760.10">
    <property type="entry name" value="Cytochrome c-like domain"/>
    <property type="match status" value="1"/>
</dbReference>
<evidence type="ECO:0000256" key="5">
    <source>
        <dbReference type="SAM" id="SignalP"/>
    </source>
</evidence>
<organism evidence="7 8">
    <name type="scientific">Pseudomonas brassicacearum</name>
    <dbReference type="NCBI Taxonomy" id="930166"/>
    <lineage>
        <taxon>Bacteria</taxon>
        <taxon>Pseudomonadati</taxon>
        <taxon>Pseudomonadota</taxon>
        <taxon>Gammaproteobacteria</taxon>
        <taxon>Pseudomonadales</taxon>
        <taxon>Pseudomonadaceae</taxon>
        <taxon>Pseudomonas</taxon>
    </lineage>
</organism>
<keyword evidence="3 4" id="KW-0408">Iron</keyword>
<reference evidence="7 8" key="1">
    <citation type="submission" date="2016-10" db="EMBL/GenBank/DDBJ databases">
        <title>Comparative genome analysis of multiple Pseudomonas spp. focuses on biocontrol and plant growth promoting traits.</title>
        <authorList>
            <person name="Tao X.-Y."/>
            <person name="Taylor C.G."/>
        </authorList>
    </citation>
    <scope>NUCLEOTIDE SEQUENCE [LARGE SCALE GENOMIC DNA]</scope>
    <source>
        <strain evidence="7 8">38D4</strain>
    </source>
</reference>
<evidence type="ECO:0000259" key="6">
    <source>
        <dbReference type="PROSITE" id="PS51007"/>
    </source>
</evidence>
<name>A0A423JX98_9PSED</name>
<comment type="caution">
    <text evidence="7">The sequence shown here is derived from an EMBL/GenBank/DDBJ whole genome shotgun (WGS) entry which is preliminary data.</text>
</comment>
<dbReference type="EMBL" id="MOBO01000001">
    <property type="protein sequence ID" value="RON42307.1"/>
    <property type="molecule type" value="Genomic_DNA"/>
</dbReference>
<evidence type="ECO:0000256" key="2">
    <source>
        <dbReference type="ARBA" id="ARBA00022723"/>
    </source>
</evidence>
<dbReference type="RefSeq" id="WP_221179038.1">
    <property type="nucleotide sequence ID" value="NZ_MOBO01000001.1"/>
</dbReference>
<dbReference type="InterPro" id="IPR036909">
    <property type="entry name" value="Cyt_c-like_dom_sf"/>
</dbReference>
<dbReference type="PROSITE" id="PS51007">
    <property type="entry name" value="CYTC"/>
    <property type="match status" value="1"/>
</dbReference>
<dbReference type="AlphaFoldDB" id="A0A423JX98"/>
<evidence type="ECO:0000256" key="3">
    <source>
        <dbReference type="ARBA" id="ARBA00023004"/>
    </source>
</evidence>
<gene>
    <name evidence="7" type="ORF">BK664_01605</name>
</gene>
<feature type="chain" id="PRO_5018989502" description="Cytochrome c domain-containing protein" evidence="5">
    <location>
        <begin position="20"/>
        <end position="112"/>
    </location>
</feature>
<evidence type="ECO:0000256" key="1">
    <source>
        <dbReference type="ARBA" id="ARBA00022617"/>
    </source>
</evidence>
<keyword evidence="1 4" id="KW-0349">Heme</keyword>
<dbReference type="PROSITE" id="PS51257">
    <property type="entry name" value="PROKAR_LIPOPROTEIN"/>
    <property type="match status" value="1"/>
</dbReference>
<dbReference type="GO" id="GO:0020037">
    <property type="term" value="F:heme binding"/>
    <property type="evidence" value="ECO:0007669"/>
    <property type="project" value="InterPro"/>
</dbReference>
<dbReference type="GO" id="GO:0046872">
    <property type="term" value="F:metal ion binding"/>
    <property type="evidence" value="ECO:0007669"/>
    <property type="project" value="UniProtKB-KW"/>
</dbReference>